<dbReference type="PANTHER" id="PTHR42852">
    <property type="entry name" value="THIOL:DISULFIDE INTERCHANGE PROTEIN DSBE"/>
    <property type="match status" value="1"/>
</dbReference>
<evidence type="ECO:0000313" key="6">
    <source>
        <dbReference type="Proteomes" id="UP001500841"/>
    </source>
</evidence>
<evidence type="ECO:0000259" key="4">
    <source>
        <dbReference type="PROSITE" id="PS51352"/>
    </source>
</evidence>
<dbReference type="PROSITE" id="PS00194">
    <property type="entry name" value="THIOREDOXIN_1"/>
    <property type="match status" value="1"/>
</dbReference>
<dbReference type="CDD" id="cd02966">
    <property type="entry name" value="TlpA_like_family"/>
    <property type="match status" value="1"/>
</dbReference>
<dbReference type="InterPro" id="IPR050553">
    <property type="entry name" value="Thioredoxin_ResA/DsbE_sf"/>
</dbReference>
<dbReference type="Pfam" id="PF08534">
    <property type="entry name" value="Redoxin"/>
    <property type="match status" value="1"/>
</dbReference>
<keyword evidence="6" id="KW-1185">Reference proteome</keyword>
<evidence type="ECO:0000313" key="5">
    <source>
        <dbReference type="EMBL" id="GAA4083390.1"/>
    </source>
</evidence>
<feature type="domain" description="Thioredoxin" evidence="4">
    <location>
        <begin position="453"/>
        <end position="607"/>
    </location>
</feature>
<proteinExistence type="predicted"/>
<dbReference type="InterPro" id="IPR017937">
    <property type="entry name" value="Thioredoxin_CS"/>
</dbReference>
<evidence type="ECO:0000256" key="1">
    <source>
        <dbReference type="ARBA" id="ARBA00004196"/>
    </source>
</evidence>
<gene>
    <name evidence="5" type="ORF">GCM10022392_00010</name>
</gene>
<dbReference type="Proteomes" id="UP001500841">
    <property type="component" value="Unassembled WGS sequence"/>
</dbReference>
<dbReference type="InterPro" id="IPR013740">
    <property type="entry name" value="Redoxin"/>
</dbReference>
<keyword evidence="3" id="KW-0676">Redox-active center</keyword>
<dbReference type="PROSITE" id="PS51352">
    <property type="entry name" value="THIOREDOXIN_2"/>
    <property type="match status" value="1"/>
</dbReference>
<dbReference type="InterPro" id="IPR036249">
    <property type="entry name" value="Thioredoxin-like_sf"/>
</dbReference>
<dbReference type="SUPFAM" id="SSF52833">
    <property type="entry name" value="Thioredoxin-like"/>
    <property type="match status" value="1"/>
</dbReference>
<organism evidence="5 6">
    <name type="scientific">Mucilaginibacter panaciglaebae</name>
    <dbReference type="NCBI Taxonomy" id="502331"/>
    <lineage>
        <taxon>Bacteria</taxon>
        <taxon>Pseudomonadati</taxon>
        <taxon>Bacteroidota</taxon>
        <taxon>Sphingobacteriia</taxon>
        <taxon>Sphingobacteriales</taxon>
        <taxon>Sphingobacteriaceae</taxon>
        <taxon>Mucilaginibacter</taxon>
    </lineage>
</organism>
<evidence type="ECO:0000256" key="3">
    <source>
        <dbReference type="ARBA" id="ARBA00023284"/>
    </source>
</evidence>
<dbReference type="PANTHER" id="PTHR42852:SF13">
    <property type="entry name" value="PROTEIN DIPZ"/>
    <property type="match status" value="1"/>
</dbReference>
<sequence length="624" mass="69097">MAQPPSHLKLSTDYPEVGKKITLTYDSVGAPVGGKKDLAAIVYFFDNKAYPVADIALAPSGKMFKGEFTIPANAKAFALRVIADGKTDNNDDNGYLYQVFDGKQPVPGAYAMEGFANAGTGKNLGAMKLNMVRALSLYKKEFELHPELEKVYQDPYYYYLTLSMEDMGLAAGKIENLKKSNDEKDLLLAANILASQKKTTEAEAIYANIKNKFPNGIGNKNMLTNTILKEKDPIGKEELYKAYKTKYPSDDEENDERLKTQVAEAYLRAGNLVDFRRVEATLKSKQDLIIPLATEALTMARKGERLADAEQLCKQALDMTKPLIEKPQVIAFSAPSQVQRNNKYYYASFADTYASILFQQNKPEEALKYEELAWAGGFHNSGGYILILDALGKTDDVIKHAEESIKLGRATDIIKEKLKKNYIAKNGESGYEKYIADLLQTAKDEALAKLTASMIDEPAPDFTLTDLDGKKVSLASLKGKTVVVDFWATWCGPCKASFPGMQMAVNKYKSDPNVEFLFVDTWETAADYVTGVRNFITDNKYTFHVLIDDKLETGRQAKVVSAYGVTGIPTKFVIDKNGHIRFKYVGYSGSSDKVADEVSNMLELTANAGNEEAAAKPNTKEKSK</sequence>
<comment type="caution">
    <text evidence="5">The sequence shown here is derived from an EMBL/GenBank/DDBJ whole genome shotgun (WGS) entry which is preliminary data.</text>
</comment>
<protein>
    <recommendedName>
        <fullName evidence="4">Thioredoxin domain-containing protein</fullName>
    </recommendedName>
</protein>
<name>A0ABP7W8B4_9SPHI</name>
<dbReference type="EMBL" id="BAABCV010000001">
    <property type="protein sequence ID" value="GAA4083390.1"/>
    <property type="molecule type" value="Genomic_DNA"/>
</dbReference>
<keyword evidence="2" id="KW-0201">Cytochrome c-type biogenesis</keyword>
<dbReference type="InterPro" id="IPR013766">
    <property type="entry name" value="Thioredoxin_domain"/>
</dbReference>
<dbReference type="Gene3D" id="3.40.30.10">
    <property type="entry name" value="Glutaredoxin"/>
    <property type="match status" value="1"/>
</dbReference>
<reference evidence="6" key="1">
    <citation type="journal article" date="2019" name="Int. J. Syst. Evol. Microbiol.">
        <title>The Global Catalogue of Microorganisms (GCM) 10K type strain sequencing project: providing services to taxonomists for standard genome sequencing and annotation.</title>
        <authorList>
            <consortium name="The Broad Institute Genomics Platform"/>
            <consortium name="The Broad Institute Genome Sequencing Center for Infectious Disease"/>
            <person name="Wu L."/>
            <person name="Ma J."/>
        </authorList>
    </citation>
    <scope>NUCLEOTIDE SEQUENCE [LARGE SCALE GENOMIC DNA]</scope>
    <source>
        <strain evidence="6">JCM 17085</strain>
    </source>
</reference>
<evidence type="ECO:0000256" key="2">
    <source>
        <dbReference type="ARBA" id="ARBA00022748"/>
    </source>
</evidence>
<comment type="subcellular location">
    <subcellularLocation>
        <location evidence="1">Cell envelope</location>
    </subcellularLocation>
</comment>
<accession>A0ABP7W8B4</accession>